<name>A0A034WPQ2_BACDO</name>
<reference evidence="2" key="1">
    <citation type="journal article" date="2014" name="BMC Genomics">
        <title>Characterizing the developmental transcriptome of the oriental fruit fly, Bactrocera dorsalis (Diptera: Tephritidae) through comparative genomic analysis with Drosophila melanogaster utilizing modENCODE datasets.</title>
        <authorList>
            <person name="Geib S.M."/>
            <person name="Calla B."/>
            <person name="Hall B."/>
            <person name="Hou S."/>
            <person name="Manoukis N.C."/>
        </authorList>
    </citation>
    <scope>NUCLEOTIDE SEQUENCE</scope>
    <source>
        <strain evidence="2">Punador</strain>
    </source>
</reference>
<organism evidence="2">
    <name type="scientific">Bactrocera dorsalis</name>
    <name type="common">Oriental fruit fly</name>
    <name type="synonym">Dacus dorsalis</name>
    <dbReference type="NCBI Taxonomy" id="27457"/>
    <lineage>
        <taxon>Eukaryota</taxon>
        <taxon>Metazoa</taxon>
        <taxon>Ecdysozoa</taxon>
        <taxon>Arthropoda</taxon>
        <taxon>Hexapoda</taxon>
        <taxon>Insecta</taxon>
        <taxon>Pterygota</taxon>
        <taxon>Neoptera</taxon>
        <taxon>Endopterygota</taxon>
        <taxon>Diptera</taxon>
        <taxon>Brachycera</taxon>
        <taxon>Muscomorpha</taxon>
        <taxon>Tephritoidea</taxon>
        <taxon>Tephritidae</taxon>
        <taxon>Bactrocera</taxon>
        <taxon>Bactrocera</taxon>
    </lineage>
</organism>
<evidence type="ECO:0000313" key="2">
    <source>
        <dbReference type="EMBL" id="JAC56170.1"/>
    </source>
</evidence>
<keyword evidence="1" id="KW-0812">Transmembrane</keyword>
<feature type="transmembrane region" description="Helical" evidence="1">
    <location>
        <begin position="23"/>
        <end position="40"/>
    </location>
</feature>
<keyword evidence="1" id="KW-0472">Membrane</keyword>
<dbReference type="EMBL" id="GAKP01002782">
    <property type="protein sequence ID" value="JAC56170.1"/>
    <property type="molecule type" value="Transcribed_RNA"/>
</dbReference>
<dbReference type="OrthoDB" id="8023211at2759"/>
<sequence>SNKLLLSPQEGLFTLFNHSNKMWPKYVYLIVGALVVTSLFRRSHAQSVSCGNAVQAPRISVRSSLPVFQIANPQDTAAIKAIITDLLAELASDDEERQNPESESWCPLMNIDREEIEGLTQILLEELKDVIGINESKSDIFVETSQADLNDRRMRTYI</sequence>
<evidence type="ECO:0000256" key="1">
    <source>
        <dbReference type="SAM" id="Phobius"/>
    </source>
</evidence>
<accession>A0A034WPQ2</accession>
<keyword evidence="1" id="KW-1133">Transmembrane helix</keyword>
<protein>
    <submittedName>
        <fullName evidence="2">Uncharacterized protein</fullName>
    </submittedName>
</protein>
<proteinExistence type="predicted"/>
<dbReference type="AlphaFoldDB" id="A0A034WPQ2"/>
<feature type="non-terminal residue" evidence="2">
    <location>
        <position position="1"/>
    </location>
</feature>